<gene>
    <name evidence="4" type="ORF">JCM19231_735</name>
</gene>
<dbReference type="SUPFAM" id="SSF48403">
    <property type="entry name" value="Ankyrin repeat"/>
    <property type="match status" value="1"/>
</dbReference>
<dbReference type="Gene3D" id="1.25.40.20">
    <property type="entry name" value="Ankyrin repeat-containing domain"/>
    <property type="match status" value="3"/>
</dbReference>
<feature type="repeat" description="ANK" evidence="3">
    <location>
        <begin position="35"/>
        <end position="67"/>
    </location>
</feature>
<dbReference type="InterPro" id="IPR002110">
    <property type="entry name" value="Ankyrin_rpt"/>
</dbReference>
<keyword evidence="1" id="KW-0677">Repeat</keyword>
<keyword evidence="2 3" id="KW-0040">ANK repeat</keyword>
<dbReference type="EMBL" id="BBRZ01000017">
    <property type="protein sequence ID" value="GAM55671.1"/>
    <property type="molecule type" value="Genomic_DNA"/>
</dbReference>
<reference evidence="4 5" key="2">
    <citation type="submission" date="2015-01" db="EMBL/GenBank/DDBJ databases">
        <authorList>
            <consortium name="NBRP consortium"/>
            <person name="Sawabe T."/>
            <person name="Meirelles P."/>
            <person name="Feng G."/>
            <person name="Sayaka M."/>
            <person name="Hattori M."/>
            <person name="Ohkuma M."/>
        </authorList>
    </citation>
    <scope>NUCLEOTIDE SEQUENCE [LARGE SCALE GENOMIC DNA]</scope>
    <source>
        <strain evidence="5">JCM 19231</strain>
    </source>
</reference>
<keyword evidence="5" id="KW-1185">Reference proteome</keyword>
<dbReference type="PROSITE" id="PS50088">
    <property type="entry name" value="ANK_REPEAT"/>
    <property type="match status" value="3"/>
</dbReference>
<proteinExistence type="predicted"/>
<feature type="repeat" description="ANK" evidence="3">
    <location>
        <begin position="187"/>
        <end position="219"/>
    </location>
</feature>
<dbReference type="AlphaFoldDB" id="A0A0B8NNT0"/>
<sequence>MTMPVLQQAIINNDFDAFSQALAQGADINQLDPVMGNSPLHIAAQQTSTKWVEALLKAGAFINLQTPKHGVTPLMISVWHRKPQVTKLLLSQPDINTEIVSTFGLKATQLIDFGASSDDSFGLEQAQMFHSLFDDYAKCLADTQAKMTHFNLITSNGSDSDKAEAIQALEDHSALNLASPITSSGNDEHTAVMVAARDGQVESLKALMELGGDQTIPDHYMKAIPLHKAAYNGHPEIIELLSRFGGFKETLDAQGPNNGYTPLHDAIWHGHTQAAANLINAGARTDLRGFDGKTPLELAKEYQYTSIVEMLEKK</sequence>
<comment type="caution">
    <text evidence="4">The sequence shown here is derived from an EMBL/GenBank/DDBJ whole genome shotgun (WGS) entry which is preliminary data.</text>
</comment>
<dbReference type="InterPro" id="IPR036770">
    <property type="entry name" value="Ankyrin_rpt-contain_sf"/>
</dbReference>
<dbReference type="Pfam" id="PF12796">
    <property type="entry name" value="Ank_2"/>
    <property type="match status" value="2"/>
</dbReference>
<name>A0A0B8NNT0_9VIBR</name>
<accession>A0A0B8NNT0</accession>
<organism evidence="4 5">
    <name type="scientific">Vibrio ishigakensis</name>
    <dbReference type="NCBI Taxonomy" id="1481914"/>
    <lineage>
        <taxon>Bacteria</taxon>
        <taxon>Pseudomonadati</taxon>
        <taxon>Pseudomonadota</taxon>
        <taxon>Gammaproteobacteria</taxon>
        <taxon>Vibrionales</taxon>
        <taxon>Vibrionaceae</taxon>
        <taxon>Vibrio</taxon>
    </lineage>
</organism>
<feature type="repeat" description="ANK" evidence="3">
    <location>
        <begin position="258"/>
        <end position="290"/>
    </location>
</feature>
<dbReference type="SMART" id="SM00248">
    <property type="entry name" value="ANK"/>
    <property type="match status" value="6"/>
</dbReference>
<dbReference type="PANTHER" id="PTHR24198">
    <property type="entry name" value="ANKYRIN REPEAT AND PROTEIN KINASE DOMAIN-CONTAINING PROTEIN"/>
    <property type="match status" value="1"/>
</dbReference>
<evidence type="ECO:0000313" key="5">
    <source>
        <dbReference type="Proteomes" id="UP000031671"/>
    </source>
</evidence>
<reference evidence="4 5" key="1">
    <citation type="submission" date="2015-01" db="EMBL/GenBank/DDBJ databases">
        <title>Vibrio sp. C1 JCM 19231 whole genome shotgun sequence.</title>
        <authorList>
            <person name="Sawabe T."/>
            <person name="Meirelles P."/>
            <person name="Feng G."/>
            <person name="Sayaka M."/>
            <person name="Hattori M."/>
            <person name="Ohkuma M."/>
        </authorList>
    </citation>
    <scope>NUCLEOTIDE SEQUENCE [LARGE SCALE GENOMIC DNA]</scope>
    <source>
        <strain evidence="5">JCM 19231</strain>
    </source>
</reference>
<dbReference type="RefSeq" id="WP_261835085.1">
    <property type="nucleotide sequence ID" value="NZ_AP024881.1"/>
</dbReference>
<dbReference type="PANTHER" id="PTHR24198:SF165">
    <property type="entry name" value="ANKYRIN REPEAT-CONTAINING PROTEIN-RELATED"/>
    <property type="match status" value="1"/>
</dbReference>
<evidence type="ECO:0000256" key="2">
    <source>
        <dbReference type="ARBA" id="ARBA00023043"/>
    </source>
</evidence>
<protein>
    <submittedName>
        <fullName evidence="4">Ankyrin repeat protein</fullName>
    </submittedName>
</protein>
<evidence type="ECO:0000256" key="3">
    <source>
        <dbReference type="PROSITE-ProRule" id="PRU00023"/>
    </source>
</evidence>
<dbReference type="Proteomes" id="UP000031671">
    <property type="component" value="Unassembled WGS sequence"/>
</dbReference>
<dbReference type="PROSITE" id="PS50297">
    <property type="entry name" value="ANK_REP_REGION"/>
    <property type="match status" value="2"/>
</dbReference>
<evidence type="ECO:0000256" key="1">
    <source>
        <dbReference type="ARBA" id="ARBA00022737"/>
    </source>
</evidence>
<evidence type="ECO:0000313" key="4">
    <source>
        <dbReference type="EMBL" id="GAM55671.1"/>
    </source>
</evidence>